<dbReference type="GeneID" id="66115976"/>
<evidence type="ECO:0000256" key="1">
    <source>
        <dbReference type="ARBA" id="ARBA00004141"/>
    </source>
</evidence>
<dbReference type="PANTHER" id="PTHR23051">
    <property type="entry name" value="SOLUTE CARRIER FAMILY 35, MEMBER F5"/>
    <property type="match status" value="1"/>
</dbReference>
<gene>
    <name evidence="7" type="ORF">KQ657_002602</name>
</gene>
<feature type="transmembrane region" description="Helical" evidence="6">
    <location>
        <begin position="64"/>
        <end position="84"/>
    </location>
</feature>
<dbReference type="GO" id="GO:0000329">
    <property type="term" value="C:fungal-type vacuole membrane"/>
    <property type="evidence" value="ECO:0007669"/>
    <property type="project" value="TreeGrafter"/>
</dbReference>
<evidence type="ECO:0000256" key="3">
    <source>
        <dbReference type="ARBA" id="ARBA00022989"/>
    </source>
</evidence>
<organism evidence="7 8">
    <name type="scientific">Scheffersomyces spartinae</name>
    <dbReference type="NCBI Taxonomy" id="45513"/>
    <lineage>
        <taxon>Eukaryota</taxon>
        <taxon>Fungi</taxon>
        <taxon>Dikarya</taxon>
        <taxon>Ascomycota</taxon>
        <taxon>Saccharomycotina</taxon>
        <taxon>Pichiomycetes</taxon>
        <taxon>Debaryomycetaceae</taxon>
        <taxon>Scheffersomyces</taxon>
    </lineage>
</organism>
<dbReference type="PANTHER" id="PTHR23051:SF0">
    <property type="entry name" value="SOLUTE CARRIER FAMILY 35 MEMBER F5"/>
    <property type="match status" value="1"/>
</dbReference>
<comment type="subcellular location">
    <subcellularLocation>
        <location evidence="1">Membrane</location>
        <topology evidence="1">Multi-pass membrane protein</topology>
    </subcellularLocation>
</comment>
<dbReference type="AlphaFoldDB" id="A0A9P8AGQ2"/>
<dbReference type="Proteomes" id="UP000790833">
    <property type="component" value="Unassembled WGS sequence"/>
</dbReference>
<dbReference type="OrthoDB" id="1436450at2759"/>
<evidence type="ECO:0000256" key="2">
    <source>
        <dbReference type="ARBA" id="ARBA00022692"/>
    </source>
</evidence>
<comment type="caution">
    <text evidence="7">The sequence shown here is derived from an EMBL/GenBank/DDBJ whole genome shotgun (WGS) entry which is preliminary data.</text>
</comment>
<protein>
    <recommendedName>
        <fullName evidence="9">EamA domain-containing protein</fullName>
    </recommendedName>
</protein>
<keyword evidence="2 6" id="KW-0812">Transmembrane</keyword>
<dbReference type="EMBL" id="JAHMUF010000021">
    <property type="protein sequence ID" value="KAG7191995.1"/>
    <property type="molecule type" value="Genomic_DNA"/>
</dbReference>
<reference evidence="7" key="1">
    <citation type="submission" date="2021-03" db="EMBL/GenBank/DDBJ databases">
        <authorList>
            <person name="Palmer J.M."/>
        </authorList>
    </citation>
    <scope>NUCLEOTIDE SEQUENCE</scope>
    <source>
        <strain evidence="7">ARV_011</strain>
    </source>
</reference>
<name>A0A9P8AGQ2_9ASCO</name>
<dbReference type="RefSeq" id="XP_043047546.1">
    <property type="nucleotide sequence ID" value="XM_043193359.1"/>
</dbReference>
<keyword evidence="3 6" id="KW-1133">Transmembrane helix</keyword>
<evidence type="ECO:0000256" key="6">
    <source>
        <dbReference type="SAM" id="Phobius"/>
    </source>
</evidence>
<feature type="compositionally biased region" description="Polar residues" evidence="5">
    <location>
        <begin position="559"/>
        <end position="571"/>
    </location>
</feature>
<dbReference type="SUPFAM" id="SSF103481">
    <property type="entry name" value="Multidrug resistance efflux transporter EmrE"/>
    <property type="match status" value="1"/>
</dbReference>
<feature type="transmembrane region" description="Helical" evidence="6">
    <location>
        <begin position="371"/>
        <end position="389"/>
    </location>
</feature>
<evidence type="ECO:0000256" key="4">
    <source>
        <dbReference type="ARBA" id="ARBA00023136"/>
    </source>
</evidence>
<feature type="transmembrane region" description="Helical" evidence="6">
    <location>
        <begin position="197"/>
        <end position="217"/>
    </location>
</feature>
<feature type="transmembrane region" description="Helical" evidence="6">
    <location>
        <begin position="305"/>
        <end position="324"/>
    </location>
</feature>
<feature type="transmembrane region" description="Helical" evidence="6">
    <location>
        <begin position="273"/>
        <end position="293"/>
    </location>
</feature>
<feature type="transmembrane region" description="Helical" evidence="6">
    <location>
        <begin position="401"/>
        <end position="419"/>
    </location>
</feature>
<feature type="transmembrane region" description="Helical" evidence="6">
    <location>
        <begin position="96"/>
        <end position="118"/>
    </location>
</feature>
<feature type="region of interest" description="Disordered" evidence="5">
    <location>
        <begin position="489"/>
        <end position="571"/>
    </location>
</feature>
<proteinExistence type="predicted"/>
<evidence type="ECO:0000256" key="5">
    <source>
        <dbReference type="SAM" id="MobiDB-lite"/>
    </source>
</evidence>
<feature type="compositionally biased region" description="Polar residues" evidence="5">
    <location>
        <begin position="513"/>
        <end position="523"/>
    </location>
</feature>
<sequence>MGEDRLHQLKSCGGSGEHHVVRSPMLEAAQESAIRSNEVTAQITHHPVGVLEIINDQETKNFRLGVLLIILALATWIGGLELINVVMKGGSFDKPFLISVVTGTCFSLNFLPDVFYYLKRRLWRHPNNKTAVIGGENQLLLFKDSTEDPWEAVVEDNFKHNQPIELTRFEVLTLALQIALIYYSYNISVMCSLRFTSASNQTVIGSTTSIFTLFIGVGMATDKFSFKKVVCVCVSSVGVFLVNISQSKVGGNNNSGDNGGNIFQPKNPSLGNFFALIGAFTYAIYLLIMKIKCGTGNKTTNERRLFGWVGVFSFLVGLPMLYIVDKIGLEPFELPPDAATGWLIITNGVFSVISDFATICAMLLTSPLVTSLSLTSCIPITIFIDYLIMSITGDGKTNLNLVYLLGISSILISVILINVNVTSEHELIEDAIEEALEEAIKDDEILSPILSPLLGTSASASSSALTLKSPTEFLKKKFDANRGLQFSPRFNSITRPQSPSPVPFLLSSEEDGTNPNHSKNLYTVENEEVENPDGNRTPDGHRPAYLVYSGGNHKYHVRQVQSPQIGPSSGR</sequence>
<dbReference type="InterPro" id="IPR037185">
    <property type="entry name" value="EmrE-like"/>
</dbReference>
<evidence type="ECO:0000313" key="8">
    <source>
        <dbReference type="Proteomes" id="UP000790833"/>
    </source>
</evidence>
<evidence type="ECO:0008006" key="9">
    <source>
        <dbReference type="Google" id="ProtNLM"/>
    </source>
</evidence>
<accession>A0A9P8AGQ2</accession>
<keyword evidence="4 6" id="KW-0472">Membrane</keyword>
<keyword evidence="8" id="KW-1185">Reference proteome</keyword>
<feature type="transmembrane region" description="Helical" evidence="6">
    <location>
        <begin position="344"/>
        <end position="364"/>
    </location>
</feature>
<evidence type="ECO:0000313" key="7">
    <source>
        <dbReference type="EMBL" id="KAG7191995.1"/>
    </source>
</evidence>